<accession>A0A1G8XW05</accession>
<evidence type="ECO:0008006" key="4">
    <source>
        <dbReference type="Google" id="ProtNLM"/>
    </source>
</evidence>
<dbReference type="RefSeq" id="WP_090549424.1">
    <property type="nucleotide sequence ID" value="NZ_FNFP01000001.1"/>
</dbReference>
<dbReference type="OrthoDB" id="1952037at2"/>
<protein>
    <recommendedName>
        <fullName evidence="4">DUF5305 domain-containing protein</fullName>
    </recommendedName>
</protein>
<dbReference type="STRING" id="393762.SAMN05660472_00345"/>
<gene>
    <name evidence="2" type="ORF">SAMN05660472_00345</name>
</gene>
<reference evidence="2 3" key="1">
    <citation type="submission" date="2016-10" db="EMBL/GenBank/DDBJ databases">
        <authorList>
            <person name="de Groot N.N."/>
        </authorList>
    </citation>
    <scope>NUCLEOTIDE SEQUENCE [LARGE SCALE GENOMIC DNA]</scope>
    <source>
        <strain evidence="2 3">DSM 18346</strain>
    </source>
</reference>
<name>A0A1G8XW05_9FIRM</name>
<dbReference type="Pfam" id="PF17231">
    <property type="entry name" value="DUF5305"/>
    <property type="match status" value="1"/>
</dbReference>
<dbReference type="InterPro" id="IPR035185">
    <property type="entry name" value="DUF5305"/>
</dbReference>
<keyword evidence="1" id="KW-0812">Transmembrane</keyword>
<sequence length="364" mass="41997">MKIVLNKNLRISLILILTIIIGITSFSLYNEMKKLEFKEEQVSLYSYRTNSDINYEVFLKSNILFDKESLEEGEIYFTEFVDYIKADFHYGFYGETSADITGDYKVIAVMEGYAREGEGEKVIWQKNFPILPKKSFEVTDKEMAIKEGISFQLDEYNEFADLVAEATKARTSTRLILYIHINLIADTNYGAVEEKISPAIVIPLGQDQFAIEKQLVGEKEESLEETKQVEIPTDSKKIFLYGTPIGIFLIALIYLIFFTANKPPKSKLEKTVSKIFKSHGSRLVALDEEKAEAYNNYYRVRTIEDLVKIADEIEKPILYQYKSNPQNITQFYIVDEASIYVLDLKYLVEESKETEATVEEIKNN</sequence>
<dbReference type="AlphaFoldDB" id="A0A1G8XW05"/>
<dbReference type="Proteomes" id="UP000198718">
    <property type="component" value="Unassembled WGS sequence"/>
</dbReference>
<feature type="transmembrane region" description="Helical" evidence="1">
    <location>
        <begin position="12"/>
        <end position="29"/>
    </location>
</feature>
<evidence type="ECO:0000313" key="3">
    <source>
        <dbReference type="Proteomes" id="UP000198718"/>
    </source>
</evidence>
<keyword evidence="1" id="KW-1133">Transmembrane helix</keyword>
<keyword evidence="1" id="KW-0472">Membrane</keyword>
<dbReference type="EMBL" id="FNFP01000001">
    <property type="protein sequence ID" value="SDJ94728.1"/>
    <property type="molecule type" value="Genomic_DNA"/>
</dbReference>
<evidence type="ECO:0000256" key="1">
    <source>
        <dbReference type="SAM" id="Phobius"/>
    </source>
</evidence>
<feature type="transmembrane region" description="Helical" evidence="1">
    <location>
        <begin position="238"/>
        <end position="260"/>
    </location>
</feature>
<keyword evidence="3" id="KW-1185">Reference proteome</keyword>
<proteinExistence type="predicted"/>
<organism evidence="2 3">
    <name type="scientific">Natronincola ferrireducens</name>
    <dbReference type="NCBI Taxonomy" id="393762"/>
    <lineage>
        <taxon>Bacteria</taxon>
        <taxon>Bacillati</taxon>
        <taxon>Bacillota</taxon>
        <taxon>Clostridia</taxon>
        <taxon>Peptostreptococcales</taxon>
        <taxon>Natronincolaceae</taxon>
        <taxon>Natronincola</taxon>
    </lineage>
</organism>
<evidence type="ECO:0000313" key="2">
    <source>
        <dbReference type="EMBL" id="SDJ94728.1"/>
    </source>
</evidence>